<name>A0ACA9Y661_9ASCO</name>
<proteinExistence type="predicted"/>
<sequence>MRVNTILWGLFVTFVIGGDGGDVSDEKETSITPKEKTPPESVEMPEALTINDFDKITSEQLSFVEFFSPYCSHCKQLAPTWERTYKNFYDDLKSMNVQMRQVNCVESGDLCEREDVFGYPSLRIYAPVHDRETGQMTGKSKLISDYPRSLVRTEENFKKFVRNAVADYDTGSVDLPSASRELTPDRLLQLIGGKAEQPEFVMFYPGTEKQWKDSEAGRSGFSKTCYNCMENKRLWDKFSNTVLTTVGTNHFSCVTHPEMCANLGLKLSDPTRNPPPKFMMFLPEKVGKIRFDYKGPISIESLKAFASGLYKNSQYEIVSPKTLSEIMDFRKSLPKEPLNSFYPLPNKIAIVFYYDPRTVTDEDRAILPYLLDYVTNSPFNIHLYTAKSIKYEGALNAQAGNILEYIKTDDQEKKPFNKARYLSTTLTTKPTIFVIKDNTLFTSVFQSYAPEDIRDEKKVIDFIESNKFPLYQELTPQLYEYYFPEKAPASNKVVVTFIDSQNAKKTDEILYQLSLAAHEYHELKNEYYFDDLLSKRNAKAQRVAELKKQNANSVAIIKEMRKEIPHLYDNNGVLFTFIDIAQNPTLANDHGWNINSKDYKPGDSIVVSQDKSYYWDQTISGEDLTENRKSLVDILTYLLDPKLITTTPVSITKKLVASPYPKFMRPMDHVHEKGLLGYGFIICLIIAVFKFVNRPKKASGPIIGNLDKAD</sequence>
<evidence type="ECO:0000313" key="2">
    <source>
        <dbReference type="Proteomes" id="UP001152531"/>
    </source>
</evidence>
<organism evidence="1 2">
    <name type="scientific">[Candida] jaroonii</name>
    <dbReference type="NCBI Taxonomy" id="467808"/>
    <lineage>
        <taxon>Eukaryota</taxon>
        <taxon>Fungi</taxon>
        <taxon>Dikarya</taxon>
        <taxon>Ascomycota</taxon>
        <taxon>Saccharomycotina</taxon>
        <taxon>Pichiomycetes</taxon>
        <taxon>Debaryomycetaceae</taxon>
        <taxon>Yamadazyma</taxon>
    </lineage>
</organism>
<keyword evidence="2" id="KW-1185">Reference proteome</keyword>
<protein>
    <submittedName>
        <fullName evidence="1">ER-retained PMA1-suppressing protein 1</fullName>
    </submittedName>
</protein>
<dbReference type="Proteomes" id="UP001152531">
    <property type="component" value="Unassembled WGS sequence"/>
</dbReference>
<reference evidence="1" key="1">
    <citation type="submission" date="2022-06" db="EMBL/GenBank/DDBJ databases">
        <authorList>
            <person name="Legras J.-L."/>
            <person name="Devillers H."/>
            <person name="Grondin C."/>
        </authorList>
    </citation>
    <scope>NUCLEOTIDE SEQUENCE</scope>
    <source>
        <strain evidence="1">CLIB 1444</strain>
    </source>
</reference>
<gene>
    <name evidence="1" type="ORF">CLIB1444_04S01376</name>
</gene>
<comment type="caution">
    <text evidence="1">The sequence shown here is derived from an EMBL/GenBank/DDBJ whole genome shotgun (WGS) entry which is preliminary data.</text>
</comment>
<evidence type="ECO:0000313" key="1">
    <source>
        <dbReference type="EMBL" id="CAH6720497.1"/>
    </source>
</evidence>
<accession>A0ACA9Y661</accession>
<dbReference type="EMBL" id="CALSDN010000004">
    <property type="protein sequence ID" value="CAH6720497.1"/>
    <property type="molecule type" value="Genomic_DNA"/>
</dbReference>